<sequence length="158" mass="17976">MKKRLLAILLLISGYACAQTMPEMSTKVRITATDKTIVAEVNEVTEVTSPKADLFYFWYYAGGIHSTQGGYSGKLLDGYYNEYYLSKSLKQQGTFKKGLKNGNWKSWNEDGTLKEDILWKNGKVVIEKEVPIWKKLPFFKHKKVHTDSTVAIVNKASK</sequence>
<dbReference type="AlphaFoldDB" id="A0A562TLX8"/>
<protein>
    <recommendedName>
        <fullName evidence="4">MORN repeat protein</fullName>
    </recommendedName>
</protein>
<dbReference type="Gene3D" id="2.20.110.10">
    <property type="entry name" value="Histone H3 K4-specific methyltransferase SET7/9 N-terminal domain"/>
    <property type="match status" value="1"/>
</dbReference>
<dbReference type="Proteomes" id="UP000317010">
    <property type="component" value="Unassembled WGS sequence"/>
</dbReference>
<reference evidence="2 3" key="1">
    <citation type="submission" date="2019-07" db="EMBL/GenBank/DDBJ databases">
        <title>Genomic Encyclopedia of Archaeal and Bacterial Type Strains, Phase II (KMG-II): from individual species to whole genera.</title>
        <authorList>
            <person name="Goeker M."/>
        </authorList>
    </citation>
    <scope>NUCLEOTIDE SEQUENCE [LARGE SCALE GENOMIC DNA]</scope>
    <source>
        <strain evidence="2 3">ATCC BAA-1854</strain>
    </source>
</reference>
<accession>A0A562TLX8</accession>
<dbReference type="PROSITE" id="PS51257">
    <property type="entry name" value="PROKAR_LIPOPROTEIN"/>
    <property type="match status" value="1"/>
</dbReference>
<proteinExistence type="predicted"/>
<evidence type="ECO:0008006" key="4">
    <source>
        <dbReference type="Google" id="ProtNLM"/>
    </source>
</evidence>
<name>A0A562TLX8_9SPHI</name>
<keyword evidence="3" id="KW-1185">Reference proteome</keyword>
<keyword evidence="1" id="KW-0732">Signal</keyword>
<evidence type="ECO:0000256" key="1">
    <source>
        <dbReference type="SAM" id="SignalP"/>
    </source>
</evidence>
<dbReference type="RefSeq" id="WP_144916452.1">
    <property type="nucleotide sequence ID" value="NZ_VLLI01000019.1"/>
</dbReference>
<dbReference type="OrthoDB" id="703600at2"/>
<feature type="signal peptide" evidence="1">
    <location>
        <begin position="1"/>
        <end position="18"/>
    </location>
</feature>
<feature type="chain" id="PRO_5021966718" description="MORN repeat protein" evidence="1">
    <location>
        <begin position="19"/>
        <end position="158"/>
    </location>
</feature>
<dbReference type="SUPFAM" id="SSF82185">
    <property type="entry name" value="Histone H3 K4-specific methyltransferase SET7/9 N-terminal domain"/>
    <property type="match status" value="1"/>
</dbReference>
<evidence type="ECO:0000313" key="2">
    <source>
        <dbReference type="EMBL" id="TWI94535.1"/>
    </source>
</evidence>
<gene>
    <name evidence="2" type="ORF">JN11_04645</name>
</gene>
<organism evidence="2 3">
    <name type="scientific">Mucilaginibacter frigoritolerans</name>
    <dbReference type="NCBI Taxonomy" id="652788"/>
    <lineage>
        <taxon>Bacteria</taxon>
        <taxon>Pseudomonadati</taxon>
        <taxon>Bacteroidota</taxon>
        <taxon>Sphingobacteriia</taxon>
        <taxon>Sphingobacteriales</taxon>
        <taxon>Sphingobacteriaceae</taxon>
        <taxon>Mucilaginibacter</taxon>
    </lineage>
</organism>
<evidence type="ECO:0000313" key="3">
    <source>
        <dbReference type="Proteomes" id="UP000317010"/>
    </source>
</evidence>
<comment type="caution">
    <text evidence="2">The sequence shown here is derived from an EMBL/GenBank/DDBJ whole genome shotgun (WGS) entry which is preliminary data.</text>
</comment>
<dbReference type="EMBL" id="VLLI01000019">
    <property type="protein sequence ID" value="TWI94535.1"/>
    <property type="molecule type" value="Genomic_DNA"/>
</dbReference>